<gene>
    <name evidence="1" type="ordered locus">Desde_0853</name>
</gene>
<evidence type="ECO:0000313" key="2">
    <source>
        <dbReference type="Proteomes" id="UP000006053"/>
    </source>
</evidence>
<dbReference type="Proteomes" id="UP000006053">
    <property type="component" value="Chromosome"/>
</dbReference>
<reference evidence="1 2" key="2">
    <citation type="journal article" date="2015" name="J. Bacteriol.">
        <title>Genomic, proteomic, and biochemical analysis of the organohalide respiratory pathway in Desulfitobacterium dehalogenans.</title>
        <authorList>
            <person name="Kruse T."/>
            <person name="van de Pas B.A."/>
            <person name="Atteia A."/>
            <person name="Krab K."/>
            <person name="Hagen W.R."/>
            <person name="Goodwin L."/>
            <person name="Chain P."/>
            <person name="Boeren S."/>
            <person name="Maphosa F."/>
            <person name="Schraa G."/>
            <person name="de Vos W.M."/>
            <person name="van der Oost J."/>
            <person name="Smidt H."/>
            <person name="Stams A.J."/>
        </authorList>
    </citation>
    <scope>NUCLEOTIDE SEQUENCE [LARGE SCALE GENOMIC DNA]</scope>
    <source>
        <strain evidence="2">ATCC 51507 / DSM 9161 / JW/IU-DC1</strain>
    </source>
</reference>
<dbReference type="HOGENOM" id="CLU_1515539_0_0_9"/>
<keyword evidence="2" id="KW-1185">Reference proteome</keyword>
<dbReference type="EMBL" id="CP003348">
    <property type="protein sequence ID" value="AFL99295.1"/>
    <property type="molecule type" value="Genomic_DNA"/>
</dbReference>
<reference evidence="2" key="1">
    <citation type="submission" date="2012-06" db="EMBL/GenBank/DDBJ databases">
        <title>Complete sequence of Desulfitobacterium dehalogenans ATCC 51507.</title>
        <authorList>
            <person name="Lucas S."/>
            <person name="Han J."/>
            <person name="Lapidus A."/>
            <person name="Cheng J.-F."/>
            <person name="Goodwin L."/>
            <person name="Pitluck S."/>
            <person name="Peters L."/>
            <person name="Ovchinnikova G."/>
            <person name="Teshima H."/>
            <person name="Detter J.C."/>
            <person name="Han C."/>
            <person name="Tapia R."/>
            <person name="Land M."/>
            <person name="Hauser L."/>
            <person name="Kyrpides N."/>
            <person name="Ivanova N."/>
            <person name="Pagani I."/>
            <person name="Kruse T."/>
            <person name="de Vos W.M."/>
            <person name="Smidt H."/>
            <person name="Woyke T."/>
        </authorList>
    </citation>
    <scope>NUCLEOTIDE SEQUENCE [LARGE SCALE GENOMIC DNA]</scope>
    <source>
        <strain evidence="2">ATCC 51507 / DSM 9161 / JW/IU-DC1</strain>
    </source>
</reference>
<dbReference type="AlphaFoldDB" id="I4A5R1"/>
<proteinExistence type="predicted"/>
<dbReference type="KEGG" id="ddh:Desde_0853"/>
<accession>I4A5R1</accession>
<sequence length="177" mass="19833">MGVATVVVGKVASDFGQIGILREGLIMDLVNDFDKIIRDVSSVLGKSIDKSKYEIIDRGIPHQPRSLPTRMMGVYTFWYEGEFLKIGKAGPSSNARFLSQHYNPKSAQSTLAASVLSDKRMQDKGITENNVGDWIKNNCRRVDILLDSDLGIFTLELIEAALHYKYEPIYEGFATQR</sequence>
<organism evidence="1 2">
    <name type="scientific">Desulfitobacterium dehalogenans (strain ATCC 51507 / DSM 9161 / JW/IU-DC1)</name>
    <dbReference type="NCBI Taxonomy" id="756499"/>
    <lineage>
        <taxon>Bacteria</taxon>
        <taxon>Bacillati</taxon>
        <taxon>Bacillota</taxon>
        <taxon>Clostridia</taxon>
        <taxon>Eubacteriales</taxon>
        <taxon>Desulfitobacteriaceae</taxon>
        <taxon>Desulfitobacterium</taxon>
    </lineage>
</organism>
<name>I4A5R1_DESDJ</name>
<evidence type="ECO:0000313" key="1">
    <source>
        <dbReference type="EMBL" id="AFL99295.1"/>
    </source>
</evidence>
<protein>
    <submittedName>
        <fullName evidence="1">Uncharacterized protein</fullName>
    </submittedName>
</protein>
<dbReference type="eggNOG" id="ENOG5032VH4">
    <property type="taxonomic scope" value="Bacteria"/>
</dbReference>